<dbReference type="FunFam" id="3.30.565.10:FF:000006">
    <property type="entry name" value="Sensor histidine kinase WalK"/>
    <property type="match status" value="1"/>
</dbReference>
<dbReference type="InterPro" id="IPR036097">
    <property type="entry name" value="HisK_dim/P_sf"/>
</dbReference>
<dbReference type="CDD" id="cd00082">
    <property type="entry name" value="HisKA"/>
    <property type="match status" value="1"/>
</dbReference>
<dbReference type="SUPFAM" id="SSF47384">
    <property type="entry name" value="Homodimeric domain of signal transducing histidine kinase"/>
    <property type="match status" value="1"/>
</dbReference>
<dbReference type="EMBL" id="DXEL01000008">
    <property type="protein sequence ID" value="HIX73582.1"/>
    <property type="molecule type" value="Genomic_DNA"/>
</dbReference>
<evidence type="ECO:0000256" key="6">
    <source>
        <dbReference type="ARBA" id="ARBA00023012"/>
    </source>
</evidence>
<reference evidence="9" key="1">
    <citation type="journal article" date="2021" name="PeerJ">
        <title>Extensive microbial diversity within the chicken gut microbiome revealed by metagenomics and culture.</title>
        <authorList>
            <person name="Gilroy R."/>
            <person name="Ravi A."/>
            <person name="Getino M."/>
            <person name="Pursley I."/>
            <person name="Horton D.L."/>
            <person name="Alikhan N.F."/>
            <person name="Baker D."/>
            <person name="Gharbi K."/>
            <person name="Hall N."/>
            <person name="Watson M."/>
            <person name="Adriaenssens E.M."/>
            <person name="Foster-Nyarko E."/>
            <person name="Jarju S."/>
            <person name="Secka A."/>
            <person name="Antonio M."/>
            <person name="Oren A."/>
            <person name="Chaudhuri R.R."/>
            <person name="La Ragione R."/>
            <person name="Hildebrand F."/>
            <person name="Pallen M.J."/>
        </authorList>
    </citation>
    <scope>NUCLEOTIDE SEQUENCE</scope>
    <source>
        <strain evidence="9">ChiGjej6B6-14162</strain>
    </source>
</reference>
<evidence type="ECO:0000313" key="10">
    <source>
        <dbReference type="Proteomes" id="UP000886740"/>
    </source>
</evidence>
<dbReference type="InterPro" id="IPR003661">
    <property type="entry name" value="HisK_dim/P_dom"/>
</dbReference>
<evidence type="ECO:0000256" key="1">
    <source>
        <dbReference type="ARBA" id="ARBA00000085"/>
    </source>
</evidence>
<protein>
    <recommendedName>
        <fullName evidence="2">histidine kinase</fullName>
        <ecNumber evidence="2">2.7.13.3</ecNumber>
    </recommendedName>
</protein>
<organism evidence="9 10">
    <name type="scientific">Candidatus Parabacteroides intestinipullorum</name>
    <dbReference type="NCBI Taxonomy" id="2838723"/>
    <lineage>
        <taxon>Bacteria</taxon>
        <taxon>Pseudomonadati</taxon>
        <taxon>Bacteroidota</taxon>
        <taxon>Bacteroidia</taxon>
        <taxon>Bacteroidales</taxon>
        <taxon>Tannerellaceae</taxon>
        <taxon>Parabacteroides</taxon>
    </lineage>
</organism>
<dbReference type="InterPro" id="IPR004358">
    <property type="entry name" value="Sig_transdc_His_kin-like_C"/>
</dbReference>
<dbReference type="SMART" id="SM00388">
    <property type="entry name" value="HisKA"/>
    <property type="match status" value="1"/>
</dbReference>
<keyword evidence="7" id="KW-1133">Transmembrane helix</keyword>
<evidence type="ECO:0000256" key="3">
    <source>
        <dbReference type="ARBA" id="ARBA00022553"/>
    </source>
</evidence>
<evidence type="ECO:0000259" key="8">
    <source>
        <dbReference type="PROSITE" id="PS50109"/>
    </source>
</evidence>
<dbReference type="PANTHER" id="PTHR43711:SF26">
    <property type="entry name" value="SENSOR HISTIDINE KINASE RCSC"/>
    <property type="match status" value="1"/>
</dbReference>
<comment type="caution">
    <text evidence="9">The sequence shown here is derived from an EMBL/GenBank/DDBJ whole genome shotgun (WGS) entry which is preliminary data.</text>
</comment>
<keyword evidence="6" id="KW-0902">Two-component regulatory system</keyword>
<evidence type="ECO:0000256" key="2">
    <source>
        <dbReference type="ARBA" id="ARBA00012438"/>
    </source>
</evidence>
<keyword evidence="3" id="KW-0597">Phosphoprotein</keyword>
<evidence type="ECO:0000256" key="7">
    <source>
        <dbReference type="SAM" id="Phobius"/>
    </source>
</evidence>
<dbReference type="SUPFAM" id="SSF55874">
    <property type="entry name" value="ATPase domain of HSP90 chaperone/DNA topoisomerase II/histidine kinase"/>
    <property type="match status" value="1"/>
</dbReference>
<feature type="transmembrane region" description="Helical" evidence="7">
    <location>
        <begin position="246"/>
        <end position="267"/>
    </location>
</feature>
<name>A0A9D1X6T5_9BACT</name>
<evidence type="ECO:0000313" key="9">
    <source>
        <dbReference type="EMBL" id="HIX73582.1"/>
    </source>
</evidence>
<dbReference type="AlphaFoldDB" id="A0A9D1X6T5"/>
<reference evidence="9" key="2">
    <citation type="submission" date="2021-04" db="EMBL/GenBank/DDBJ databases">
        <authorList>
            <person name="Gilroy R."/>
        </authorList>
    </citation>
    <scope>NUCLEOTIDE SEQUENCE</scope>
    <source>
        <strain evidence="9">ChiGjej6B6-14162</strain>
    </source>
</reference>
<dbReference type="InterPro" id="IPR036890">
    <property type="entry name" value="HATPase_C_sf"/>
</dbReference>
<dbReference type="SMART" id="SM00387">
    <property type="entry name" value="HATPase_c"/>
    <property type="match status" value="1"/>
</dbReference>
<dbReference type="Gene3D" id="1.10.287.130">
    <property type="match status" value="1"/>
</dbReference>
<dbReference type="Proteomes" id="UP000886740">
    <property type="component" value="Unassembled WGS sequence"/>
</dbReference>
<feature type="transmembrane region" description="Helical" evidence="7">
    <location>
        <begin position="29"/>
        <end position="50"/>
    </location>
</feature>
<comment type="catalytic activity">
    <reaction evidence="1">
        <text>ATP + protein L-histidine = ADP + protein N-phospho-L-histidine.</text>
        <dbReference type="EC" id="2.7.13.3"/>
    </reaction>
</comment>
<dbReference type="Pfam" id="PF00512">
    <property type="entry name" value="HisKA"/>
    <property type="match status" value="1"/>
</dbReference>
<dbReference type="EC" id="2.7.13.3" evidence="2"/>
<evidence type="ECO:0000256" key="4">
    <source>
        <dbReference type="ARBA" id="ARBA00022679"/>
    </source>
</evidence>
<accession>A0A9D1X6T5</accession>
<keyword evidence="7" id="KW-0472">Membrane</keyword>
<feature type="domain" description="Histidine kinase" evidence="8">
    <location>
        <begin position="287"/>
        <end position="505"/>
    </location>
</feature>
<dbReference type="InterPro" id="IPR003594">
    <property type="entry name" value="HATPase_dom"/>
</dbReference>
<dbReference type="GO" id="GO:0000155">
    <property type="term" value="F:phosphorelay sensor kinase activity"/>
    <property type="evidence" value="ECO:0007669"/>
    <property type="project" value="InterPro"/>
</dbReference>
<proteinExistence type="predicted"/>
<dbReference type="PROSITE" id="PS50109">
    <property type="entry name" value="HIS_KIN"/>
    <property type="match status" value="1"/>
</dbReference>
<dbReference type="InterPro" id="IPR050736">
    <property type="entry name" value="Sensor_HK_Regulatory"/>
</dbReference>
<dbReference type="PRINTS" id="PR00344">
    <property type="entry name" value="BCTRLSENSOR"/>
</dbReference>
<keyword evidence="4" id="KW-0808">Transferase</keyword>
<dbReference type="Pfam" id="PF02518">
    <property type="entry name" value="HATPase_c"/>
    <property type="match status" value="1"/>
</dbReference>
<dbReference type="PANTHER" id="PTHR43711">
    <property type="entry name" value="TWO-COMPONENT HISTIDINE KINASE"/>
    <property type="match status" value="1"/>
</dbReference>
<gene>
    <name evidence="9" type="ORF">H9977_00795</name>
</gene>
<keyword evidence="7" id="KW-0812">Transmembrane</keyword>
<dbReference type="InterPro" id="IPR005467">
    <property type="entry name" value="His_kinase_dom"/>
</dbReference>
<evidence type="ECO:0000256" key="5">
    <source>
        <dbReference type="ARBA" id="ARBA00022777"/>
    </source>
</evidence>
<dbReference type="CDD" id="cd00075">
    <property type="entry name" value="HATPase"/>
    <property type="match status" value="1"/>
</dbReference>
<keyword evidence="5 9" id="KW-0418">Kinase</keyword>
<dbReference type="Gene3D" id="3.30.565.10">
    <property type="entry name" value="Histidine kinase-like ATPase, C-terminal domain"/>
    <property type="match status" value="1"/>
</dbReference>
<sequence length="513" mass="58359">MSECYLVLPHFGRSPKAITFARMKLRMRFIIGFVSLSIAGIFLFQGYWLWNNYHIESRQTQERASLLLEQAIAEALAITIEEMNRDSSLNAPHGAFEIGFAADSLTRQKSRPGKRIVRYYRTTILNPTETTDSVPLVLTKDYYKESYAAIRLAGTAGIYESITQFNPIRVTTIDSLWGLHLRHEGIHNAHFVDELFGRDTVIDTSRPKTLEPTRLLQTRRVSTSMSEDYGLRGYIVDASGIIYRRMFLAGGATLLLALIATACYAYLIRTILRQKSIAQIKNDFVNNMTHELKTPITVTYSAIDTLQTYNLIDDKAKRDEYLTLCKQELKHLTRLVEKILSMAVDERKTLRLHKEAFQPGPLIDQLTRQIALKTGKQVHFRIIDELDGRPIVADKLHLGQAIENLIDNAVKYAGPEPHVTIRLKTDKLFTHIEVEDDGIGIAPAHQRRVFERFYRVTDGDRHDVKGFGLGLSYVKEIAERHGGTIRLRSQEGHGSLFTLLIPNPHDTITARRG</sequence>